<evidence type="ECO:0000313" key="11">
    <source>
        <dbReference type="Proteomes" id="UP000276982"/>
    </source>
</evidence>
<reference evidence="10 11" key="1">
    <citation type="submission" date="2018-11" db="EMBL/GenBank/DDBJ databases">
        <title>Genome sequencing of Lachnoanaerobaculum orale DSM 24553T.</title>
        <authorList>
            <person name="Kook J.-K."/>
            <person name="Park S.-N."/>
            <person name="Lim Y.K."/>
        </authorList>
    </citation>
    <scope>NUCLEOTIDE SEQUENCE [LARGE SCALE GENOMIC DNA]</scope>
    <source>
        <strain evidence="10 11">DSM 24553</strain>
    </source>
</reference>
<accession>A0A3P3Q385</accession>
<evidence type="ECO:0000256" key="1">
    <source>
        <dbReference type="ARBA" id="ARBA00022448"/>
    </source>
</evidence>
<gene>
    <name evidence="10" type="ORF">EHW90_01220</name>
</gene>
<sequence>MSVLEAKNISKKFPGVLALDSVDISFEPGEIHAVIGENGAGKSTLIKCLTGVYTPEEGEVLVEGKNAIKNKELFKKVAYVPQEIDLFKHMTVAENLFMPFEKFDIKGAINQRELGKKASPILEKFNIPVSPSDLVRDISVSSQQLLQIARAVSNVDYEVLMLDEPTTSLTVKDTRILFDIVKRIASENKAVVFISHKLEEIFELCDVITVFRNGKRISYAKISEVDDSWIVKQMTGREKVLDQKFYSEKVSNENIMEVKNLSGERFHDVSFSLRRGEILGFTGLVGAGRSELMQAILGILPIYSGEIIFEGEPWKKGDTNWSVSKGYIYLPEERKKDGILPMLSIRENISITALDSLRSGIGLSRTKEQGLADDIIKLYDIKTPDADKQIQFLSGGNQQKVIIGRSMNAKPKVLVFDEPTKGIDVGTKIEIYKLMKRLAEEEQIGIIMISSEMEEIMKCSNRIIALYDGHNAGEYDASTDDRTLLGAIIGLNKVKQVTSDEK</sequence>
<keyword evidence="4" id="KW-0677">Repeat</keyword>
<dbReference type="CDD" id="cd03215">
    <property type="entry name" value="ABC_Carb_Monos_II"/>
    <property type="match status" value="1"/>
</dbReference>
<feature type="domain" description="ABC transporter" evidence="9">
    <location>
        <begin position="250"/>
        <end position="493"/>
    </location>
</feature>
<dbReference type="Proteomes" id="UP000276982">
    <property type="component" value="Unassembled WGS sequence"/>
</dbReference>
<dbReference type="AlphaFoldDB" id="A0A3P3Q385"/>
<evidence type="ECO:0000256" key="8">
    <source>
        <dbReference type="ARBA" id="ARBA00023136"/>
    </source>
</evidence>
<keyword evidence="6 10" id="KW-0067">ATP-binding</keyword>
<dbReference type="CDD" id="cd03216">
    <property type="entry name" value="ABC_Carb_Monos_I"/>
    <property type="match status" value="1"/>
</dbReference>
<evidence type="ECO:0000256" key="5">
    <source>
        <dbReference type="ARBA" id="ARBA00022741"/>
    </source>
</evidence>
<name>A0A3P3Q385_9FIRM</name>
<comment type="caution">
    <text evidence="10">The sequence shown here is derived from an EMBL/GenBank/DDBJ whole genome shotgun (WGS) entry which is preliminary data.</text>
</comment>
<keyword evidence="2" id="KW-1003">Cell membrane</keyword>
<evidence type="ECO:0000256" key="4">
    <source>
        <dbReference type="ARBA" id="ARBA00022737"/>
    </source>
</evidence>
<dbReference type="InterPro" id="IPR003593">
    <property type="entry name" value="AAA+_ATPase"/>
</dbReference>
<evidence type="ECO:0000313" key="10">
    <source>
        <dbReference type="EMBL" id="RRJ15697.1"/>
    </source>
</evidence>
<dbReference type="SUPFAM" id="SSF52540">
    <property type="entry name" value="P-loop containing nucleoside triphosphate hydrolases"/>
    <property type="match status" value="2"/>
</dbReference>
<dbReference type="PROSITE" id="PS00211">
    <property type="entry name" value="ABC_TRANSPORTER_1"/>
    <property type="match status" value="1"/>
</dbReference>
<dbReference type="SMART" id="SM00382">
    <property type="entry name" value="AAA"/>
    <property type="match status" value="2"/>
</dbReference>
<dbReference type="InterPro" id="IPR003439">
    <property type="entry name" value="ABC_transporter-like_ATP-bd"/>
</dbReference>
<evidence type="ECO:0000259" key="9">
    <source>
        <dbReference type="PROSITE" id="PS50893"/>
    </source>
</evidence>
<dbReference type="PANTHER" id="PTHR43790:SF3">
    <property type="entry name" value="D-ALLOSE IMPORT ATP-BINDING PROTEIN ALSA-RELATED"/>
    <property type="match status" value="1"/>
</dbReference>
<dbReference type="InterPro" id="IPR017871">
    <property type="entry name" value="ABC_transporter-like_CS"/>
</dbReference>
<keyword evidence="11" id="KW-1185">Reference proteome</keyword>
<keyword evidence="5" id="KW-0547">Nucleotide-binding</keyword>
<organism evidence="10 11">
    <name type="scientific">Lachnoanaerobaculum orale</name>
    <dbReference type="NCBI Taxonomy" id="979627"/>
    <lineage>
        <taxon>Bacteria</taxon>
        <taxon>Bacillati</taxon>
        <taxon>Bacillota</taxon>
        <taxon>Clostridia</taxon>
        <taxon>Lachnospirales</taxon>
        <taxon>Lachnospiraceae</taxon>
        <taxon>Lachnoanaerobaculum</taxon>
    </lineage>
</organism>
<evidence type="ECO:0000256" key="3">
    <source>
        <dbReference type="ARBA" id="ARBA00022597"/>
    </source>
</evidence>
<keyword evidence="3" id="KW-0762">Sugar transport</keyword>
<keyword evidence="7" id="KW-1278">Translocase</keyword>
<dbReference type="RefSeq" id="WP_124950596.1">
    <property type="nucleotide sequence ID" value="NZ_RRCM01000001.1"/>
</dbReference>
<evidence type="ECO:0000256" key="2">
    <source>
        <dbReference type="ARBA" id="ARBA00022475"/>
    </source>
</evidence>
<dbReference type="EMBL" id="RRCM01000001">
    <property type="protein sequence ID" value="RRJ15697.1"/>
    <property type="molecule type" value="Genomic_DNA"/>
</dbReference>
<protein>
    <submittedName>
        <fullName evidence="10">Sugar ABC transporter ATP-binding protein</fullName>
    </submittedName>
</protein>
<dbReference type="Gene3D" id="3.40.50.300">
    <property type="entry name" value="P-loop containing nucleotide triphosphate hydrolases"/>
    <property type="match status" value="2"/>
</dbReference>
<dbReference type="PROSITE" id="PS50893">
    <property type="entry name" value="ABC_TRANSPORTER_2"/>
    <property type="match status" value="2"/>
</dbReference>
<dbReference type="Pfam" id="PF00005">
    <property type="entry name" value="ABC_tran"/>
    <property type="match status" value="2"/>
</dbReference>
<evidence type="ECO:0000256" key="6">
    <source>
        <dbReference type="ARBA" id="ARBA00022840"/>
    </source>
</evidence>
<keyword evidence="1" id="KW-0813">Transport</keyword>
<evidence type="ECO:0000256" key="7">
    <source>
        <dbReference type="ARBA" id="ARBA00022967"/>
    </source>
</evidence>
<keyword evidence="8" id="KW-0472">Membrane</keyword>
<dbReference type="GO" id="GO:0016887">
    <property type="term" value="F:ATP hydrolysis activity"/>
    <property type="evidence" value="ECO:0007669"/>
    <property type="project" value="InterPro"/>
</dbReference>
<dbReference type="GO" id="GO:0005524">
    <property type="term" value="F:ATP binding"/>
    <property type="evidence" value="ECO:0007669"/>
    <property type="project" value="UniProtKB-KW"/>
</dbReference>
<feature type="domain" description="ABC transporter" evidence="9">
    <location>
        <begin position="4"/>
        <end position="238"/>
    </location>
</feature>
<dbReference type="InterPro" id="IPR050107">
    <property type="entry name" value="ABC_carbohydrate_import_ATPase"/>
</dbReference>
<proteinExistence type="predicted"/>
<dbReference type="InterPro" id="IPR027417">
    <property type="entry name" value="P-loop_NTPase"/>
</dbReference>
<dbReference type="PANTHER" id="PTHR43790">
    <property type="entry name" value="CARBOHYDRATE TRANSPORT ATP-BINDING PROTEIN MG119-RELATED"/>
    <property type="match status" value="1"/>
</dbReference>